<keyword evidence="9" id="KW-0969">Cilium</keyword>
<evidence type="ECO:0000313" key="12">
    <source>
        <dbReference type="Proteomes" id="UP000270034"/>
    </source>
</evidence>
<dbReference type="Pfam" id="PF02119">
    <property type="entry name" value="FlgI"/>
    <property type="match status" value="1"/>
</dbReference>
<dbReference type="NCBIfam" id="NF003676">
    <property type="entry name" value="PRK05303.1"/>
    <property type="match status" value="1"/>
</dbReference>
<keyword evidence="5" id="KW-0574">Periplasm</keyword>
<keyword evidence="9" id="KW-0966">Cell projection</keyword>
<dbReference type="EMBL" id="AP018515">
    <property type="protein sequence ID" value="BBC78927.1"/>
    <property type="molecule type" value="Genomic_DNA"/>
</dbReference>
<name>A0A2Z5ZFB1_9PROT</name>
<keyword evidence="4" id="KW-0732">Signal</keyword>
<dbReference type="PANTHER" id="PTHR30381">
    <property type="entry name" value="FLAGELLAR P-RING PERIPLASMIC PROTEIN FLGI"/>
    <property type="match status" value="1"/>
</dbReference>
<dbReference type="PANTHER" id="PTHR30381:SF0">
    <property type="entry name" value="FLAGELLAR P-RING PROTEIN"/>
    <property type="match status" value="1"/>
</dbReference>
<dbReference type="InterPro" id="IPR001782">
    <property type="entry name" value="Flag_FlgI"/>
</dbReference>
<comment type="function">
    <text evidence="1 8">Assembles around the rod to form the L-ring and probably protects the motor/basal body from shearing forces during rotation.</text>
</comment>
<reference evidence="9 12" key="2">
    <citation type="submission" date="2018-02" db="EMBL/GenBank/DDBJ databases">
        <title>Acetobacter orientalis genome.</title>
        <authorList>
            <person name="Nakashima N."/>
            <person name="Tamura T."/>
        </authorList>
    </citation>
    <scope>NUCLEOTIDE SEQUENCE [LARGE SCALE GENOMIC DNA]</scope>
    <source>
        <strain evidence="9 12">FAN1</strain>
    </source>
</reference>
<dbReference type="STRING" id="1231341.Abor_017_069"/>
<dbReference type="Proteomes" id="UP000032670">
    <property type="component" value="Unassembled WGS sequence"/>
</dbReference>
<evidence type="ECO:0000256" key="4">
    <source>
        <dbReference type="ARBA" id="ARBA00022729"/>
    </source>
</evidence>
<dbReference type="Proteomes" id="UP000270034">
    <property type="component" value="Chromosome"/>
</dbReference>
<evidence type="ECO:0000256" key="3">
    <source>
        <dbReference type="ARBA" id="ARBA00019515"/>
    </source>
</evidence>
<keyword evidence="11" id="KW-1185">Reference proteome</keyword>
<evidence type="ECO:0000256" key="6">
    <source>
        <dbReference type="ARBA" id="ARBA00023143"/>
    </source>
</evidence>
<dbReference type="AlphaFoldDB" id="A0A2Z5ZFB1"/>
<evidence type="ECO:0000256" key="1">
    <source>
        <dbReference type="ARBA" id="ARBA00002591"/>
    </source>
</evidence>
<dbReference type="RefSeq" id="WP_084594438.1">
    <property type="nucleotide sequence ID" value="NZ_BAMX01000017.1"/>
</dbReference>
<sequence>MAHRLQATISGSCVPADGNFPKRQVCSVRKGSAALWAGRVVRGVLAFVVLLTSIPLARPAHAISVRIKDIVDYEGVRDNQLVGYGLVVGLHGTGDRLTNTIFTRETLIGMLNRLGVNIRDREIQLQTHDVAAVMVTATLPPFSHGGGRIDVTVSAVGDAQDLTGGTLLVTPLQAADGEVYAVAQGALVTNAFTAGGAAASVTRNIPTSAHIANGAVVEREVPVVLGMKGAVHLSLHNPNFTTANRIADAINRHLGRNLARVDDPRTIMVDLTGRDAASTLYRIGDLTVQPDTMAKVIVDEASGTIVMGDNVRISTVAVAQGNLTIQVTETPQISQPGPFSNGTTAVAPRTDIGVSTDNNKRLGMLREGPTLASLVAGMNALGMGPRDMIGILQAIKADGALQADLEVR</sequence>
<dbReference type="GO" id="GO:0071973">
    <property type="term" value="P:bacterial-type flagellum-dependent cell motility"/>
    <property type="evidence" value="ECO:0007669"/>
    <property type="project" value="InterPro"/>
</dbReference>
<evidence type="ECO:0000313" key="11">
    <source>
        <dbReference type="Proteomes" id="UP000032670"/>
    </source>
</evidence>
<dbReference type="PRINTS" id="PR01010">
    <property type="entry name" value="FLGPRINGFLGI"/>
</dbReference>
<comment type="similarity">
    <text evidence="8">Belongs to the FlgI family.</text>
</comment>
<dbReference type="GO" id="GO:0005198">
    <property type="term" value="F:structural molecule activity"/>
    <property type="evidence" value="ECO:0007669"/>
    <property type="project" value="InterPro"/>
</dbReference>
<accession>A0A2Z5ZFB1</accession>
<evidence type="ECO:0000256" key="2">
    <source>
        <dbReference type="ARBA" id="ARBA00004117"/>
    </source>
</evidence>
<organism evidence="9 12">
    <name type="scientific">Acetobacter orientalis</name>
    <dbReference type="NCBI Taxonomy" id="146474"/>
    <lineage>
        <taxon>Bacteria</taxon>
        <taxon>Pseudomonadati</taxon>
        <taxon>Pseudomonadota</taxon>
        <taxon>Alphaproteobacteria</taxon>
        <taxon>Acetobacterales</taxon>
        <taxon>Acetobacteraceae</taxon>
        <taxon>Acetobacter</taxon>
    </lineage>
</organism>
<reference evidence="10 11" key="1">
    <citation type="submission" date="2012-11" db="EMBL/GenBank/DDBJ databases">
        <title>Whole genome sequence of Acetobacter orientalis 21F-2.</title>
        <authorList>
            <person name="Azuma Y."/>
            <person name="Higashiura N."/>
            <person name="Hirakawa H."/>
            <person name="Matsushita K."/>
        </authorList>
    </citation>
    <scope>NUCLEOTIDE SEQUENCE [LARGE SCALE GENOMIC DNA]</scope>
    <source>
        <strain evidence="10 11">21F-2</strain>
    </source>
</reference>
<keyword evidence="9" id="KW-0282">Flagellum</keyword>
<dbReference type="GO" id="GO:0009428">
    <property type="term" value="C:bacterial-type flagellum basal body, distal rod, P ring"/>
    <property type="evidence" value="ECO:0007669"/>
    <property type="project" value="InterPro"/>
</dbReference>
<evidence type="ECO:0000313" key="9">
    <source>
        <dbReference type="EMBL" id="BBC78927.1"/>
    </source>
</evidence>
<accession>A0A0D6NKT6</accession>
<dbReference type="EMBL" id="BAMX01000017">
    <property type="protein sequence ID" value="GAN66213.1"/>
    <property type="molecule type" value="Genomic_DNA"/>
</dbReference>
<proteinExistence type="inferred from homology"/>
<dbReference type="GO" id="GO:0030288">
    <property type="term" value="C:outer membrane-bounded periplasmic space"/>
    <property type="evidence" value="ECO:0007669"/>
    <property type="project" value="InterPro"/>
</dbReference>
<dbReference type="GeneID" id="76204360"/>
<evidence type="ECO:0000256" key="8">
    <source>
        <dbReference type="HAMAP-Rule" id="MF_00416"/>
    </source>
</evidence>
<evidence type="ECO:0000256" key="7">
    <source>
        <dbReference type="ARBA" id="ARBA00032344"/>
    </source>
</evidence>
<dbReference type="HAMAP" id="MF_00416">
    <property type="entry name" value="FlgI"/>
    <property type="match status" value="1"/>
</dbReference>
<comment type="subunit">
    <text evidence="8">The basal body constitutes a major portion of the flagellar organelle and consists of four rings (L,P,S, and M) mounted on a central rod.</text>
</comment>
<evidence type="ECO:0000256" key="5">
    <source>
        <dbReference type="ARBA" id="ARBA00022764"/>
    </source>
</evidence>
<evidence type="ECO:0000313" key="10">
    <source>
        <dbReference type="EMBL" id="GAN66213.1"/>
    </source>
</evidence>
<gene>
    <name evidence="8" type="primary">flgI</name>
    <name evidence="10" type="ORF">Abor_017_069</name>
    <name evidence="9" type="ORF">AcetOrient_orf00834</name>
</gene>
<dbReference type="KEGG" id="aot:AcetOri_orf00834"/>
<comment type="subcellular location">
    <subcellularLocation>
        <location evidence="2 8">Bacterial flagellum basal body</location>
    </subcellularLocation>
</comment>
<protein>
    <recommendedName>
        <fullName evidence="3 8">Flagellar P-ring protein</fullName>
    </recommendedName>
    <alternativeName>
        <fullName evidence="7 8">Basal body P-ring protein</fullName>
    </alternativeName>
</protein>
<keyword evidence="6 8" id="KW-0975">Bacterial flagellum</keyword>